<comment type="subcellular location">
    <subcellularLocation>
        <location evidence="1">Membrane</location>
        <topology evidence="1">Multi-pass membrane protein</topology>
    </subcellularLocation>
</comment>
<keyword evidence="11" id="KW-0756">Sterol biosynthesis</keyword>
<evidence type="ECO:0000256" key="7">
    <source>
        <dbReference type="ARBA" id="ARBA00022857"/>
    </source>
</evidence>
<evidence type="ECO:0000256" key="5">
    <source>
        <dbReference type="ARBA" id="ARBA00022692"/>
    </source>
</evidence>
<keyword evidence="4" id="KW-0153">Cholesterol metabolism</keyword>
<evidence type="ECO:0000256" key="3">
    <source>
        <dbReference type="ARBA" id="ARBA00022516"/>
    </source>
</evidence>
<proteinExistence type="inferred from homology"/>
<name>A0A9J6H497_HAELO</name>
<dbReference type="PANTHER" id="PTHR21257:SF38">
    <property type="entry name" value="7-DEHYDROCHOLESTEROL REDUCTASE"/>
    <property type="match status" value="1"/>
</dbReference>
<dbReference type="EC" id="1.3.1.21" evidence="16"/>
<dbReference type="GO" id="GO:0006695">
    <property type="term" value="P:cholesterol biosynthetic process"/>
    <property type="evidence" value="ECO:0007669"/>
    <property type="project" value="UniProtKB-KW"/>
</dbReference>
<evidence type="ECO:0000256" key="14">
    <source>
        <dbReference type="ARBA" id="ARBA00023166"/>
    </source>
</evidence>
<comment type="caution">
    <text evidence="21">The sequence shown here is derived from an EMBL/GenBank/DDBJ whole genome shotgun (WGS) entry which is preliminary data.</text>
</comment>
<keyword evidence="22" id="KW-1185">Reference proteome</keyword>
<evidence type="ECO:0000256" key="13">
    <source>
        <dbReference type="ARBA" id="ARBA00023136"/>
    </source>
</evidence>
<dbReference type="GO" id="GO:0047598">
    <property type="term" value="F:7-dehydrocholesterol reductase activity"/>
    <property type="evidence" value="ECO:0007669"/>
    <property type="project" value="UniProtKB-EC"/>
</dbReference>
<dbReference type="AlphaFoldDB" id="A0A9J6H497"/>
<evidence type="ECO:0000313" key="22">
    <source>
        <dbReference type="Proteomes" id="UP000821853"/>
    </source>
</evidence>
<protein>
    <recommendedName>
        <fullName evidence="16">7-dehydrocholesterol reductase</fullName>
        <ecNumber evidence="16">1.3.1.21</ecNumber>
    </recommendedName>
    <alternativeName>
        <fullName evidence="17">Sterol Delta(7)-reductase</fullName>
    </alternativeName>
</protein>
<evidence type="ECO:0000256" key="4">
    <source>
        <dbReference type="ARBA" id="ARBA00022548"/>
    </source>
</evidence>
<evidence type="ECO:0000256" key="1">
    <source>
        <dbReference type="ARBA" id="ARBA00004141"/>
    </source>
</evidence>
<gene>
    <name evidence="21" type="ORF">HPB48_020009</name>
</gene>
<comment type="catalytic activity">
    <reaction evidence="19">
        <text>7-dehydrodesmosterol + NADPH + H(+) = desmosterol + NADP(+)</text>
        <dbReference type="Rhea" id="RHEA:46740"/>
        <dbReference type="ChEBI" id="CHEBI:15378"/>
        <dbReference type="ChEBI" id="CHEBI:17737"/>
        <dbReference type="ChEBI" id="CHEBI:27910"/>
        <dbReference type="ChEBI" id="CHEBI:57783"/>
        <dbReference type="ChEBI" id="CHEBI:58349"/>
    </reaction>
    <physiologicalReaction direction="left-to-right" evidence="19">
        <dbReference type="Rhea" id="RHEA:46741"/>
    </physiologicalReaction>
</comment>
<feature type="transmembrane region" description="Helical" evidence="20">
    <location>
        <begin position="84"/>
        <end position="105"/>
    </location>
</feature>
<dbReference type="VEuPathDB" id="VectorBase:HLOH_050893"/>
<keyword evidence="3" id="KW-0444">Lipid biosynthesis</keyword>
<evidence type="ECO:0000256" key="18">
    <source>
        <dbReference type="ARBA" id="ARBA00047795"/>
    </source>
</evidence>
<keyword evidence="14" id="KW-1207">Sterol metabolism</keyword>
<dbReference type="Proteomes" id="UP000821853">
    <property type="component" value="Chromosome 9"/>
</dbReference>
<dbReference type="Pfam" id="PF01222">
    <property type="entry name" value="ERG4_ERG24"/>
    <property type="match status" value="1"/>
</dbReference>
<evidence type="ECO:0000256" key="6">
    <source>
        <dbReference type="ARBA" id="ARBA00022778"/>
    </source>
</evidence>
<feature type="transmembrane region" description="Helical" evidence="20">
    <location>
        <begin position="204"/>
        <end position="224"/>
    </location>
</feature>
<keyword evidence="6" id="KW-0152">Cholesterol biosynthesis</keyword>
<dbReference type="InterPro" id="IPR001171">
    <property type="entry name" value="ERG24_DHCR-like"/>
</dbReference>
<evidence type="ECO:0000256" key="11">
    <source>
        <dbReference type="ARBA" id="ARBA00023011"/>
    </source>
</evidence>
<organism evidence="21 22">
    <name type="scientific">Haemaphysalis longicornis</name>
    <name type="common">Bush tick</name>
    <dbReference type="NCBI Taxonomy" id="44386"/>
    <lineage>
        <taxon>Eukaryota</taxon>
        <taxon>Metazoa</taxon>
        <taxon>Ecdysozoa</taxon>
        <taxon>Arthropoda</taxon>
        <taxon>Chelicerata</taxon>
        <taxon>Arachnida</taxon>
        <taxon>Acari</taxon>
        <taxon>Parasitiformes</taxon>
        <taxon>Ixodida</taxon>
        <taxon>Ixodoidea</taxon>
        <taxon>Ixodidae</taxon>
        <taxon>Haemaphysalinae</taxon>
        <taxon>Haemaphysalis</taxon>
    </lineage>
</organism>
<evidence type="ECO:0000256" key="12">
    <source>
        <dbReference type="ARBA" id="ARBA00023098"/>
    </source>
</evidence>
<evidence type="ECO:0000256" key="15">
    <source>
        <dbReference type="ARBA" id="ARBA00023221"/>
    </source>
</evidence>
<accession>A0A9J6H497</accession>
<evidence type="ECO:0000256" key="17">
    <source>
        <dbReference type="ARBA" id="ARBA00042688"/>
    </source>
</evidence>
<feature type="transmembrane region" description="Helical" evidence="20">
    <location>
        <begin position="245"/>
        <end position="264"/>
    </location>
</feature>
<evidence type="ECO:0000256" key="20">
    <source>
        <dbReference type="SAM" id="Phobius"/>
    </source>
</evidence>
<keyword evidence="7" id="KW-0521">NADP</keyword>
<sequence length="413" mass="47032">MVVAPNIAICGVSFVVTHGSSTSEAFRHGFKQFMYKAWTEHGTGAVDAWQFIIVYVLYSGMSIQALAGSPFYGPPTSTGHRPKYWHSGLTYYLLTIEFAIFFLLFQRLPCYPIYEALPGFTPVLVIVGVVVSVLVYLKGKIKPSPGEHGSTGSIVWDFFWGLELYPRIGAVFDVKLWTKGRFGMMLWQLLVLTSWKAQVEKTGWNWAMAATATLQSAYIAKFFYWERGYLKTMDITFDRAGFYQCWGNIGFLTPVHALTSFYMVKNSPDTSLFSGVFIIVLGVTMILLTYCSDYQKQILRETEGDCIIWGSAPKAIKATYRDASGKERTSLLLASGFWSFCRHPNYFFEILSSFCWVLPSGGKSLLPYMFVIYLTTLLTLRAERFENLCSKKYGEHWKTYCSLVKYKMIPYVF</sequence>
<feature type="transmembrane region" description="Helical" evidence="20">
    <location>
        <begin position="49"/>
        <end position="72"/>
    </location>
</feature>
<keyword evidence="10" id="KW-0560">Oxidoreductase</keyword>
<feature type="transmembrane region" description="Helical" evidence="20">
    <location>
        <begin position="270"/>
        <end position="290"/>
    </location>
</feature>
<evidence type="ECO:0000256" key="8">
    <source>
        <dbReference type="ARBA" id="ARBA00022955"/>
    </source>
</evidence>
<dbReference type="Gene3D" id="1.20.120.1630">
    <property type="match status" value="1"/>
</dbReference>
<keyword evidence="8" id="KW-0752">Steroid biosynthesis</keyword>
<keyword evidence="9 20" id="KW-1133">Transmembrane helix</keyword>
<dbReference type="PANTHER" id="PTHR21257">
    <property type="entry name" value="DELTA(14)-STEROL REDUCTASE"/>
    <property type="match status" value="1"/>
</dbReference>
<dbReference type="GO" id="GO:0005789">
    <property type="term" value="C:endoplasmic reticulum membrane"/>
    <property type="evidence" value="ECO:0007669"/>
    <property type="project" value="TreeGrafter"/>
</dbReference>
<keyword evidence="13 20" id="KW-0472">Membrane</keyword>
<feature type="transmembrane region" description="Helical" evidence="20">
    <location>
        <begin position="117"/>
        <end position="137"/>
    </location>
</feature>
<evidence type="ECO:0000256" key="9">
    <source>
        <dbReference type="ARBA" id="ARBA00022989"/>
    </source>
</evidence>
<dbReference type="OrthoDB" id="5326588at2759"/>
<dbReference type="EMBL" id="JABSTR010000011">
    <property type="protein sequence ID" value="KAH9381848.1"/>
    <property type="molecule type" value="Genomic_DNA"/>
</dbReference>
<keyword evidence="15" id="KW-0753">Steroid metabolism</keyword>
<dbReference type="OMA" id="DMFFSMS"/>
<dbReference type="GO" id="GO:0016132">
    <property type="term" value="P:brassinosteroid biosynthetic process"/>
    <property type="evidence" value="ECO:0007669"/>
    <property type="project" value="TreeGrafter"/>
</dbReference>
<reference evidence="21 22" key="1">
    <citation type="journal article" date="2020" name="Cell">
        <title>Large-Scale Comparative Analyses of Tick Genomes Elucidate Their Genetic Diversity and Vector Capacities.</title>
        <authorList>
            <consortium name="Tick Genome and Microbiome Consortium (TIGMIC)"/>
            <person name="Jia N."/>
            <person name="Wang J."/>
            <person name="Shi W."/>
            <person name="Du L."/>
            <person name="Sun Y."/>
            <person name="Zhan W."/>
            <person name="Jiang J.F."/>
            <person name="Wang Q."/>
            <person name="Zhang B."/>
            <person name="Ji P."/>
            <person name="Bell-Sakyi L."/>
            <person name="Cui X.M."/>
            <person name="Yuan T.T."/>
            <person name="Jiang B.G."/>
            <person name="Yang W.F."/>
            <person name="Lam T.T."/>
            <person name="Chang Q.C."/>
            <person name="Ding S.J."/>
            <person name="Wang X.J."/>
            <person name="Zhu J.G."/>
            <person name="Ruan X.D."/>
            <person name="Zhao L."/>
            <person name="Wei J.T."/>
            <person name="Ye R.Z."/>
            <person name="Que T.C."/>
            <person name="Du C.H."/>
            <person name="Zhou Y.H."/>
            <person name="Cheng J.X."/>
            <person name="Dai P.F."/>
            <person name="Guo W.B."/>
            <person name="Han X.H."/>
            <person name="Huang E.J."/>
            <person name="Li L.F."/>
            <person name="Wei W."/>
            <person name="Gao Y.C."/>
            <person name="Liu J.Z."/>
            <person name="Shao H.Z."/>
            <person name="Wang X."/>
            <person name="Wang C.C."/>
            <person name="Yang T.C."/>
            <person name="Huo Q.B."/>
            <person name="Li W."/>
            <person name="Chen H.Y."/>
            <person name="Chen S.E."/>
            <person name="Zhou L.G."/>
            <person name="Ni X.B."/>
            <person name="Tian J.H."/>
            <person name="Sheng Y."/>
            <person name="Liu T."/>
            <person name="Pan Y.S."/>
            <person name="Xia L.Y."/>
            <person name="Li J."/>
            <person name="Zhao F."/>
            <person name="Cao W.C."/>
        </authorList>
    </citation>
    <scope>NUCLEOTIDE SEQUENCE [LARGE SCALE GENOMIC DNA]</scope>
    <source>
        <strain evidence="21">HaeL-2018</strain>
    </source>
</reference>
<comment type="similarity">
    <text evidence="2">Belongs to the ERG4/ERG24 family.</text>
</comment>
<comment type="catalytic activity">
    <reaction evidence="18">
        <text>cholesterol + NADP(+) = 7-dehydrocholesterol + NADPH + H(+)</text>
        <dbReference type="Rhea" id="RHEA:23984"/>
        <dbReference type="ChEBI" id="CHEBI:15378"/>
        <dbReference type="ChEBI" id="CHEBI:16113"/>
        <dbReference type="ChEBI" id="CHEBI:17759"/>
        <dbReference type="ChEBI" id="CHEBI:57783"/>
        <dbReference type="ChEBI" id="CHEBI:58349"/>
        <dbReference type="EC" id="1.3.1.21"/>
    </reaction>
    <physiologicalReaction direction="right-to-left" evidence="18">
        <dbReference type="Rhea" id="RHEA:23986"/>
    </physiologicalReaction>
</comment>
<evidence type="ECO:0000256" key="19">
    <source>
        <dbReference type="ARBA" id="ARBA00047826"/>
    </source>
</evidence>
<evidence type="ECO:0000256" key="2">
    <source>
        <dbReference type="ARBA" id="ARBA00005402"/>
    </source>
</evidence>
<keyword evidence="5 20" id="KW-0812">Transmembrane</keyword>
<keyword evidence="12" id="KW-0443">Lipid metabolism</keyword>
<evidence type="ECO:0000256" key="10">
    <source>
        <dbReference type="ARBA" id="ARBA00023002"/>
    </source>
</evidence>
<evidence type="ECO:0000256" key="16">
    <source>
        <dbReference type="ARBA" id="ARBA00038851"/>
    </source>
</evidence>
<evidence type="ECO:0000313" key="21">
    <source>
        <dbReference type="EMBL" id="KAH9381848.1"/>
    </source>
</evidence>